<sequence length="91" mass="9578">MNRVKASKIAYKPVGLALGAVSGMAAGALFKQTWKMLGHDEDAPDATDEDRAWREVLLAATLQGAIFAGVKAAVDRAGAIVVRRLTGTWPG</sequence>
<feature type="chain" id="PRO_5039356237" evidence="1">
    <location>
        <begin position="26"/>
        <end position="91"/>
    </location>
</feature>
<dbReference type="InterPro" id="IPR025329">
    <property type="entry name" value="DUF4235"/>
</dbReference>
<dbReference type="Pfam" id="PF14019">
    <property type="entry name" value="DUF4235"/>
    <property type="match status" value="1"/>
</dbReference>
<keyword evidence="1" id="KW-0732">Signal</keyword>
<organism evidence="2 3">
    <name type="scientific">Streptomyces puniciscabiei</name>
    <dbReference type="NCBI Taxonomy" id="164348"/>
    <lineage>
        <taxon>Bacteria</taxon>
        <taxon>Bacillati</taxon>
        <taxon>Actinomycetota</taxon>
        <taxon>Actinomycetes</taxon>
        <taxon>Kitasatosporales</taxon>
        <taxon>Streptomycetaceae</taxon>
        <taxon>Streptomyces</taxon>
    </lineage>
</organism>
<dbReference type="AlphaFoldDB" id="A0A542THH7"/>
<gene>
    <name evidence="2" type="ORF">FB563_6262</name>
</gene>
<dbReference type="EMBL" id="VFNX01000002">
    <property type="protein sequence ID" value="TQK86167.1"/>
    <property type="molecule type" value="Genomic_DNA"/>
</dbReference>
<evidence type="ECO:0000313" key="3">
    <source>
        <dbReference type="Proteomes" id="UP000318103"/>
    </source>
</evidence>
<comment type="caution">
    <text evidence="2">The sequence shown here is derived from an EMBL/GenBank/DDBJ whole genome shotgun (WGS) entry which is preliminary data.</text>
</comment>
<accession>A0A542THH7</accession>
<feature type="signal peptide" evidence="1">
    <location>
        <begin position="1"/>
        <end position="25"/>
    </location>
</feature>
<protein>
    <submittedName>
        <fullName evidence="2">Uncharacterized protein DUF4235</fullName>
    </submittedName>
</protein>
<keyword evidence="3" id="KW-1185">Reference proteome</keyword>
<evidence type="ECO:0000313" key="2">
    <source>
        <dbReference type="EMBL" id="TQK86167.1"/>
    </source>
</evidence>
<name>A0A542THH7_9ACTN</name>
<evidence type="ECO:0000256" key="1">
    <source>
        <dbReference type="SAM" id="SignalP"/>
    </source>
</evidence>
<proteinExistence type="predicted"/>
<dbReference type="Proteomes" id="UP000318103">
    <property type="component" value="Unassembled WGS sequence"/>
</dbReference>
<reference evidence="2 3" key="1">
    <citation type="submission" date="2019-06" db="EMBL/GenBank/DDBJ databases">
        <title>Sequencing the genomes of 1000 actinobacteria strains.</title>
        <authorList>
            <person name="Klenk H.-P."/>
        </authorList>
    </citation>
    <scope>NUCLEOTIDE SEQUENCE [LARGE SCALE GENOMIC DNA]</scope>
    <source>
        <strain evidence="2 3">DSM 41929</strain>
    </source>
</reference>